<name>A0ABD1ILN7_SALDI</name>
<dbReference type="Proteomes" id="UP001567538">
    <property type="component" value="Unassembled WGS sequence"/>
</dbReference>
<proteinExistence type="predicted"/>
<evidence type="ECO:0000313" key="1">
    <source>
        <dbReference type="EMBL" id="KAL1568151.1"/>
    </source>
</evidence>
<protein>
    <submittedName>
        <fullName evidence="1">Uncharacterized protein</fullName>
    </submittedName>
</protein>
<comment type="caution">
    <text evidence="1">The sequence shown here is derived from an EMBL/GenBank/DDBJ whole genome shotgun (WGS) entry which is preliminary data.</text>
</comment>
<evidence type="ECO:0000313" key="2">
    <source>
        <dbReference type="Proteomes" id="UP001567538"/>
    </source>
</evidence>
<organism evidence="1 2">
    <name type="scientific">Salvia divinorum</name>
    <name type="common">Maria pastora</name>
    <name type="synonym">Diviner's sage</name>
    <dbReference type="NCBI Taxonomy" id="28513"/>
    <lineage>
        <taxon>Eukaryota</taxon>
        <taxon>Viridiplantae</taxon>
        <taxon>Streptophyta</taxon>
        <taxon>Embryophyta</taxon>
        <taxon>Tracheophyta</taxon>
        <taxon>Spermatophyta</taxon>
        <taxon>Magnoliopsida</taxon>
        <taxon>eudicotyledons</taxon>
        <taxon>Gunneridae</taxon>
        <taxon>Pentapetalae</taxon>
        <taxon>asterids</taxon>
        <taxon>lamiids</taxon>
        <taxon>Lamiales</taxon>
        <taxon>Lamiaceae</taxon>
        <taxon>Nepetoideae</taxon>
        <taxon>Mentheae</taxon>
        <taxon>Salviinae</taxon>
        <taxon>Salvia</taxon>
        <taxon>Salvia subgen. Calosphace</taxon>
    </lineage>
</organism>
<sequence length="67" mass="6866">MAAALLVGPPEIYQQPPKFASVTATVPAPTKFSSASATAPAPTTTGDAFNDLMVEDFNKIATVTSPL</sequence>
<dbReference type="EMBL" id="JBEAFC010000002">
    <property type="protein sequence ID" value="KAL1568151.1"/>
    <property type="molecule type" value="Genomic_DNA"/>
</dbReference>
<dbReference type="AlphaFoldDB" id="A0ABD1ILN7"/>
<gene>
    <name evidence="1" type="ORF">AAHA92_03552</name>
</gene>
<reference evidence="1 2" key="1">
    <citation type="submission" date="2024-06" db="EMBL/GenBank/DDBJ databases">
        <title>A chromosome level genome sequence of Diviner's sage (Salvia divinorum).</title>
        <authorList>
            <person name="Ford S.A."/>
            <person name="Ro D.-K."/>
            <person name="Ness R.W."/>
            <person name="Phillips M.A."/>
        </authorList>
    </citation>
    <scope>NUCLEOTIDE SEQUENCE [LARGE SCALE GENOMIC DNA]</scope>
    <source>
        <strain evidence="1">SAF-2024a</strain>
        <tissue evidence="1">Leaf</tissue>
    </source>
</reference>
<accession>A0ABD1ILN7</accession>
<keyword evidence="2" id="KW-1185">Reference proteome</keyword>